<feature type="region of interest" description="Disordered" evidence="1">
    <location>
        <begin position="49"/>
        <end position="69"/>
    </location>
</feature>
<evidence type="ECO:0000256" key="1">
    <source>
        <dbReference type="SAM" id="MobiDB-lite"/>
    </source>
</evidence>
<evidence type="ECO:0000313" key="2">
    <source>
        <dbReference type="EMBL" id="QRG65140.1"/>
    </source>
</evidence>
<dbReference type="EMBL" id="CP069127">
    <property type="protein sequence ID" value="QRG65140.1"/>
    <property type="molecule type" value="Genomic_DNA"/>
</dbReference>
<gene>
    <name evidence="2" type="ORF">JNE38_15935</name>
</gene>
<protein>
    <submittedName>
        <fullName evidence="2">Uncharacterized protein</fullName>
    </submittedName>
</protein>
<organism evidence="2 3">
    <name type="scientific">Brevibacillus choshinensis</name>
    <dbReference type="NCBI Taxonomy" id="54911"/>
    <lineage>
        <taxon>Bacteria</taxon>
        <taxon>Bacillati</taxon>
        <taxon>Bacillota</taxon>
        <taxon>Bacilli</taxon>
        <taxon>Bacillales</taxon>
        <taxon>Paenibacillaceae</taxon>
        <taxon>Brevibacillus</taxon>
    </lineage>
</organism>
<dbReference type="RefSeq" id="WP_203254658.1">
    <property type="nucleotide sequence ID" value="NZ_CP069127.1"/>
</dbReference>
<reference evidence="2 3" key="1">
    <citation type="submission" date="2021-01" db="EMBL/GenBank/DDBJ databases">
        <title>Identification of strong promoters based on the transcriptome of Brevibacillus choshinensis.</title>
        <authorList>
            <person name="Yao D."/>
            <person name="Zhang K."/>
            <person name="Wu J."/>
        </authorList>
    </citation>
    <scope>NUCLEOTIDE SEQUENCE [LARGE SCALE GENOMIC DNA]</scope>
    <source>
        <strain evidence="2 3">HPD31-SP3</strain>
    </source>
</reference>
<accession>A0ABX7FJG2</accession>
<sequence>MTQFDVGLVHRLADQMEGLASNIKKHVNSPNQLNEDIKQMKSILNSFQTLTNSSENNGTYPIAKDNDVR</sequence>
<evidence type="ECO:0000313" key="3">
    <source>
        <dbReference type="Proteomes" id="UP000596248"/>
    </source>
</evidence>
<proteinExistence type="predicted"/>
<name>A0ABX7FJG2_BRECH</name>
<dbReference type="Proteomes" id="UP000596248">
    <property type="component" value="Chromosome"/>
</dbReference>
<feature type="compositionally biased region" description="Polar residues" evidence="1">
    <location>
        <begin position="49"/>
        <end position="59"/>
    </location>
</feature>
<keyword evidence="3" id="KW-1185">Reference proteome</keyword>